<feature type="compositionally biased region" description="Low complexity" evidence="1">
    <location>
        <begin position="24"/>
        <end position="35"/>
    </location>
</feature>
<dbReference type="EMBL" id="VSRR010009556">
    <property type="protein sequence ID" value="MPC50523.1"/>
    <property type="molecule type" value="Genomic_DNA"/>
</dbReference>
<name>A0A5B7FZS3_PORTR</name>
<proteinExistence type="predicted"/>
<organism evidence="2 3">
    <name type="scientific">Portunus trituberculatus</name>
    <name type="common">Swimming crab</name>
    <name type="synonym">Neptunus trituberculatus</name>
    <dbReference type="NCBI Taxonomy" id="210409"/>
    <lineage>
        <taxon>Eukaryota</taxon>
        <taxon>Metazoa</taxon>
        <taxon>Ecdysozoa</taxon>
        <taxon>Arthropoda</taxon>
        <taxon>Crustacea</taxon>
        <taxon>Multicrustacea</taxon>
        <taxon>Malacostraca</taxon>
        <taxon>Eumalacostraca</taxon>
        <taxon>Eucarida</taxon>
        <taxon>Decapoda</taxon>
        <taxon>Pleocyemata</taxon>
        <taxon>Brachyura</taxon>
        <taxon>Eubrachyura</taxon>
        <taxon>Portunoidea</taxon>
        <taxon>Portunidae</taxon>
        <taxon>Portuninae</taxon>
        <taxon>Portunus</taxon>
    </lineage>
</organism>
<reference evidence="2 3" key="1">
    <citation type="submission" date="2019-05" db="EMBL/GenBank/DDBJ databases">
        <title>Another draft genome of Portunus trituberculatus and its Hox gene families provides insights of decapod evolution.</title>
        <authorList>
            <person name="Jeong J.-H."/>
            <person name="Song I."/>
            <person name="Kim S."/>
            <person name="Choi T."/>
            <person name="Kim D."/>
            <person name="Ryu S."/>
            <person name="Kim W."/>
        </authorList>
    </citation>
    <scope>NUCLEOTIDE SEQUENCE [LARGE SCALE GENOMIC DNA]</scope>
    <source>
        <tissue evidence="2">Muscle</tissue>
    </source>
</reference>
<accession>A0A5B7FZS3</accession>
<dbReference type="Proteomes" id="UP000324222">
    <property type="component" value="Unassembled WGS sequence"/>
</dbReference>
<protein>
    <submittedName>
        <fullName evidence="2">Uncharacterized protein</fullName>
    </submittedName>
</protein>
<evidence type="ECO:0000313" key="2">
    <source>
        <dbReference type="EMBL" id="MPC50523.1"/>
    </source>
</evidence>
<feature type="region of interest" description="Disordered" evidence="1">
    <location>
        <begin position="1"/>
        <end position="35"/>
    </location>
</feature>
<sequence length="111" mass="12512">MSGQPRGTRDHNWGEDHNAHLNPSSPSYPSTSLSYSSSFTLICSPFPTFPAKLGVACPGPYLLLDPMCTCVGCHWASVRFGIPHTWRRDEDDDEEKEREEEEEKDRGRQGD</sequence>
<evidence type="ECO:0000256" key="1">
    <source>
        <dbReference type="SAM" id="MobiDB-lite"/>
    </source>
</evidence>
<feature type="compositionally biased region" description="Acidic residues" evidence="1">
    <location>
        <begin position="90"/>
        <end position="103"/>
    </location>
</feature>
<feature type="region of interest" description="Disordered" evidence="1">
    <location>
        <begin position="84"/>
        <end position="111"/>
    </location>
</feature>
<comment type="caution">
    <text evidence="2">The sequence shown here is derived from an EMBL/GenBank/DDBJ whole genome shotgun (WGS) entry which is preliminary data.</text>
</comment>
<feature type="compositionally biased region" description="Basic and acidic residues" evidence="1">
    <location>
        <begin position="7"/>
        <end position="19"/>
    </location>
</feature>
<gene>
    <name evidence="2" type="ORF">E2C01_044352</name>
</gene>
<evidence type="ECO:0000313" key="3">
    <source>
        <dbReference type="Proteomes" id="UP000324222"/>
    </source>
</evidence>
<keyword evidence="3" id="KW-1185">Reference proteome</keyword>
<dbReference type="AlphaFoldDB" id="A0A5B7FZS3"/>